<dbReference type="WBParaSite" id="L893_g10710.t1">
    <property type="protein sequence ID" value="L893_g10710.t1"/>
    <property type="gene ID" value="L893_g10710"/>
</dbReference>
<evidence type="ECO:0000313" key="1">
    <source>
        <dbReference type="Proteomes" id="UP000095287"/>
    </source>
</evidence>
<proteinExistence type="predicted"/>
<accession>A0A1I7XXW9</accession>
<reference evidence="2" key="1">
    <citation type="submission" date="2016-11" db="UniProtKB">
        <authorList>
            <consortium name="WormBaseParasite"/>
        </authorList>
    </citation>
    <scope>IDENTIFICATION</scope>
</reference>
<dbReference type="AlphaFoldDB" id="A0A1I7XXW9"/>
<organism evidence="1 2">
    <name type="scientific">Steinernema glaseri</name>
    <dbReference type="NCBI Taxonomy" id="37863"/>
    <lineage>
        <taxon>Eukaryota</taxon>
        <taxon>Metazoa</taxon>
        <taxon>Ecdysozoa</taxon>
        <taxon>Nematoda</taxon>
        <taxon>Chromadorea</taxon>
        <taxon>Rhabditida</taxon>
        <taxon>Tylenchina</taxon>
        <taxon>Panagrolaimomorpha</taxon>
        <taxon>Strongyloidoidea</taxon>
        <taxon>Steinernematidae</taxon>
        <taxon>Steinernema</taxon>
    </lineage>
</organism>
<name>A0A1I7XXW9_9BILA</name>
<dbReference type="Proteomes" id="UP000095287">
    <property type="component" value="Unplaced"/>
</dbReference>
<evidence type="ECO:0000313" key="2">
    <source>
        <dbReference type="WBParaSite" id="L893_g10710.t1"/>
    </source>
</evidence>
<keyword evidence="1" id="KW-1185">Reference proteome</keyword>
<protein>
    <submittedName>
        <fullName evidence="2">Uncharacterized protein</fullName>
    </submittedName>
</protein>
<sequence length="34" mass="4008">MTCFLSAFCFGSSVFYFYQYALYLEHEKNNGGIR</sequence>